<dbReference type="NCBIfam" id="TIGR00843">
    <property type="entry name" value="benE"/>
    <property type="match status" value="1"/>
</dbReference>
<comment type="caution">
    <text evidence="2">The sequence shown here is derived from an EMBL/GenBank/DDBJ whole genome shotgun (WGS) entry which is preliminary data.</text>
</comment>
<feature type="transmembrane region" description="Helical" evidence="1">
    <location>
        <begin position="411"/>
        <end position="444"/>
    </location>
</feature>
<dbReference type="GO" id="GO:0042925">
    <property type="term" value="F:benzoate transmembrane transporter activity"/>
    <property type="evidence" value="ECO:0007669"/>
    <property type="project" value="InterPro"/>
</dbReference>
<dbReference type="OrthoDB" id="9792424at2"/>
<gene>
    <name evidence="2" type="primary">benE</name>
    <name evidence="2" type="ORF">GHK24_05695</name>
</gene>
<dbReference type="EMBL" id="WIXJ01000002">
    <property type="protein sequence ID" value="MQY51267.1"/>
    <property type="molecule type" value="Genomic_DNA"/>
</dbReference>
<keyword evidence="1" id="KW-0472">Membrane</keyword>
<organism evidence="2 3">
    <name type="scientific">Rhodocyclus tenuis</name>
    <name type="common">Rhodospirillum tenue</name>
    <dbReference type="NCBI Taxonomy" id="1066"/>
    <lineage>
        <taxon>Bacteria</taxon>
        <taxon>Pseudomonadati</taxon>
        <taxon>Pseudomonadota</taxon>
        <taxon>Betaproteobacteria</taxon>
        <taxon>Rhodocyclales</taxon>
        <taxon>Rhodocyclaceae</taxon>
        <taxon>Rhodocyclus</taxon>
    </lineage>
</organism>
<protein>
    <submittedName>
        <fullName evidence="2">Benzoate/H(+) symporter BenE family transporter</fullName>
    </submittedName>
</protein>
<keyword evidence="1" id="KW-0812">Transmembrane</keyword>
<feature type="transmembrane region" description="Helical" evidence="1">
    <location>
        <begin position="353"/>
        <end position="375"/>
    </location>
</feature>
<dbReference type="Pfam" id="PF03594">
    <property type="entry name" value="BenE"/>
    <property type="match status" value="1"/>
</dbReference>
<evidence type="ECO:0000256" key="1">
    <source>
        <dbReference type="SAM" id="Phobius"/>
    </source>
</evidence>
<feature type="transmembrane region" description="Helical" evidence="1">
    <location>
        <begin position="231"/>
        <end position="250"/>
    </location>
</feature>
<name>A0A6L5JV50_RHOTE</name>
<dbReference type="Proteomes" id="UP000480275">
    <property type="component" value="Unassembled WGS sequence"/>
</dbReference>
<feature type="transmembrane region" description="Helical" evidence="1">
    <location>
        <begin position="140"/>
        <end position="167"/>
    </location>
</feature>
<evidence type="ECO:0000313" key="3">
    <source>
        <dbReference type="Proteomes" id="UP000480275"/>
    </source>
</evidence>
<dbReference type="GO" id="GO:0005886">
    <property type="term" value="C:plasma membrane"/>
    <property type="evidence" value="ECO:0007669"/>
    <property type="project" value="TreeGrafter"/>
</dbReference>
<feature type="transmembrane region" description="Helical" evidence="1">
    <location>
        <begin position="108"/>
        <end position="128"/>
    </location>
</feature>
<dbReference type="PANTHER" id="PTHR30199:SF0">
    <property type="entry name" value="INNER MEMBRANE PROTEIN YDCO"/>
    <property type="match status" value="1"/>
</dbReference>
<feature type="transmembrane region" description="Helical" evidence="1">
    <location>
        <begin position="382"/>
        <end position="405"/>
    </location>
</feature>
<dbReference type="AlphaFoldDB" id="A0A6L5JV50"/>
<dbReference type="PANTHER" id="PTHR30199">
    <property type="entry name" value="MFS FAMILY TRANSPORTER, PREDICTED SUBSTRATE BENZOATE"/>
    <property type="match status" value="1"/>
</dbReference>
<dbReference type="InterPro" id="IPR004711">
    <property type="entry name" value="Benzoate_Transporter"/>
</dbReference>
<sequence>MAHVCYSRCVRDDARGGEVRAASAVEWAWQRLANGVGGKPARAARALGRLQQVEVAVGKSLLQRGCRWCAFSHVSAGFVAVLVGYTSSAAIVFQAASAAGASPAEMASWLWALGVGMGATCIGLSLAYRTPVLTAWSTPGAALLATGLVGVSMSEAIGVFLFASALLTLAGATGAFGRIMRYIPQSLAAAMLAGVLLRFGLDLFVVLPTQTLLVGVMFVTFLLCRRFLPRYAVPTTLALGLLTAAAQGGIHLEGVSIVLAAPVFTAPTFSWVTLIGVGVPLFVVTMASQNVPGLAVLRANGYQTPASPLVAWTGATGLLLAPFGGYSFNLAAITAAICMTPEADPDPAQRYRAAVWAGIFYLITGILGATVASLFAAIPHALVLAIAGLALLGTIGNSLAAALAGEGEREAALITFLVTASGVSLFGIGSAFWGLLLGLGAFAIRRRP</sequence>
<accession>A0A6L5JV50</accession>
<feature type="transmembrane region" description="Helical" evidence="1">
    <location>
        <begin position="309"/>
        <end position="333"/>
    </location>
</feature>
<reference evidence="2 3" key="1">
    <citation type="submission" date="2019-10" db="EMBL/GenBank/DDBJ databases">
        <title>Whole-genome sequence of the purple nonsulfur photosynthetic bacterium Rhodocyclus tenuis.</title>
        <authorList>
            <person name="Kyndt J.A."/>
            <person name="Meyer T.E."/>
        </authorList>
    </citation>
    <scope>NUCLEOTIDE SEQUENCE [LARGE SCALE GENOMIC DNA]</scope>
    <source>
        <strain evidence="2 3">DSM 110</strain>
    </source>
</reference>
<feature type="transmembrane region" description="Helical" evidence="1">
    <location>
        <begin position="203"/>
        <end position="224"/>
    </location>
</feature>
<feature type="transmembrane region" description="Helical" evidence="1">
    <location>
        <begin position="70"/>
        <end position="96"/>
    </location>
</feature>
<keyword evidence="1" id="KW-1133">Transmembrane helix</keyword>
<evidence type="ECO:0000313" key="2">
    <source>
        <dbReference type="EMBL" id="MQY51267.1"/>
    </source>
</evidence>
<proteinExistence type="predicted"/>
<feature type="transmembrane region" description="Helical" evidence="1">
    <location>
        <begin position="270"/>
        <end position="297"/>
    </location>
</feature>